<evidence type="ECO:0000259" key="3">
    <source>
        <dbReference type="Pfam" id="PF15902"/>
    </source>
</evidence>
<dbReference type="Proteomes" id="UP000433883">
    <property type="component" value="Unassembled WGS sequence"/>
</dbReference>
<comment type="caution">
    <text evidence="4">The sequence shown here is derived from an EMBL/GenBank/DDBJ whole genome shotgun (WGS) entry which is preliminary data.</text>
</comment>
<feature type="non-terminal residue" evidence="4">
    <location>
        <position position="150"/>
    </location>
</feature>
<organism evidence="4 5">
    <name type="scientific">Venturia inaequalis</name>
    <name type="common">Apple scab fungus</name>
    <dbReference type="NCBI Taxonomy" id="5025"/>
    <lineage>
        <taxon>Eukaryota</taxon>
        <taxon>Fungi</taxon>
        <taxon>Dikarya</taxon>
        <taxon>Ascomycota</taxon>
        <taxon>Pezizomycotina</taxon>
        <taxon>Dothideomycetes</taxon>
        <taxon>Pleosporomycetidae</taxon>
        <taxon>Venturiales</taxon>
        <taxon>Venturiaceae</taxon>
        <taxon>Venturia</taxon>
    </lineage>
</organism>
<evidence type="ECO:0000313" key="4">
    <source>
        <dbReference type="EMBL" id="KAE9967792.1"/>
    </source>
</evidence>
<name>A0A8H3UDZ9_VENIN</name>
<dbReference type="EMBL" id="WNWQ01000447">
    <property type="protein sequence ID" value="KAE9967792.1"/>
    <property type="molecule type" value="Genomic_DNA"/>
</dbReference>
<evidence type="ECO:0000256" key="1">
    <source>
        <dbReference type="ARBA" id="ARBA00022737"/>
    </source>
</evidence>
<feature type="signal peptide" evidence="2">
    <location>
        <begin position="1"/>
        <end position="18"/>
    </location>
</feature>
<feature type="chain" id="PRO_5034212725" description="Sortilin N-terminal domain-containing protein" evidence="2">
    <location>
        <begin position="19"/>
        <end position="150"/>
    </location>
</feature>
<reference evidence="4 5" key="1">
    <citation type="submission" date="2019-11" db="EMBL/GenBank/DDBJ databases">
        <title>Venturia inaequalis Genome Resource.</title>
        <authorList>
            <person name="Lichtner F.J."/>
        </authorList>
    </citation>
    <scope>NUCLEOTIDE SEQUENCE [LARGE SCALE GENOMIC DNA]</scope>
    <source>
        <strain evidence="4">Bline_iso_100314</strain>
    </source>
</reference>
<gene>
    <name evidence="4" type="ORF">BLS_006176</name>
</gene>
<dbReference type="AlphaFoldDB" id="A0A8H3UDZ9"/>
<dbReference type="Gene3D" id="2.130.10.10">
    <property type="entry name" value="YVTN repeat-like/Quinoprotein amine dehydrogenase"/>
    <property type="match status" value="1"/>
</dbReference>
<dbReference type="Pfam" id="PF15902">
    <property type="entry name" value="Sortilin-Vps10"/>
    <property type="match status" value="1"/>
</dbReference>
<proteinExistence type="predicted"/>
<evidence type="ECO:0000256" key="2">
    <source>
        <dbReference type="SAM" id="SignalP"/>
    </source>
</evidence>
<sequence length="150" mass="17021">MRSIRIIGAFALVLGVFAASDGPDIVEKKFPEPPVNMFYFDDAETVILLDPVKGTVFRSEDSGLEWDKVKDIPEGNVNYILPNPNDNKVAVAVGIQKKHWITYDQGKSWTKFETKEHPTSDPSQDAVSFHADDNKRMLYHAREECMLFEC</sequence>
<accession>A0A8H3UDZ9</accession>
<feature type="domain" description="Sortilin N-terminal" evidence="3">
    <location>
        <begin position="55"/>
        <end position="146"/>
    </location>
</feature>
<evidence type="ECO:0000313" key="5">
    <source>
        <dbReference type="Proteomes" id="UP000433883"/>
    </source>
</evidence>
<keyword evidence="1" id="KW-0677">Repeat</keyword>
<dbReference type="InterPro" id="IPR015943">
    <property type="entry name" value="WD40/YVTN_repeat-like_dom_sf"/>
</dbReference>
<dbReference type="SUPFAM" id="SSF110296">
    <property type="entry name" value="Oligoxyloglucan reducing end-specific cellobiohydrolase"/>
    <property type="match status" value="1"/>
</dbReference>
<keyword evidence="2" id="KW-0732">Signal</keyword>
<dbReference type="InterPro" id="IPR031778">
    <property type="entry name" value="Sortilin_N"/>
</dbReference>
<protein>
    <recommendedName>
        <fullName evidence="3">Sortilin N-terminal domain-containing protein</fullName>
    </recommendedName>
</protein>